<dbReference type="CDD" id="cd01948">
    <property type="entry name" value="EAL"/>
    <property type="match status" value="1"/>
</dbReference>
<dbReference type="Gene3D" id="3.20.20.450">
    <property type="entry name" value="EAL domain"/>
    <property type="match status" value="1"/>
</dbReference>
<dbReference type="SUPFAM" id="SSF141868">
    <property type="entry name" value="EAL domain-like"/>
    <property type="match status" value="1"/>
</dbReference>
<feature type="compositionally biased region" description="Low complexity" evidence="1">
    <location>
        <begin position="1"/>
        <end position="14"/>
    </location>
</feature>
<evidence type="ECO:0000313" key="4">
    <source>
        <dbReference type="Proteomes" id="UP000321484"/>
    </source>
</evidence>
<dbReference type="InterPro" id="IPR035919">
    <property type="entry name" value="EAL_sf"/>
</dbReference>
<evidence type="ECO:0000256" key="1">
    <source>
        <dbReference type="SAM" id="MobiDB-lite"/>
    </source>
</evidence>
<dbReference type="PANTHER" id="PTHR33121:SF76">
    <property type="entry name" value="SIGNALING PROTEIN"/>
    <property type="match status" value="1"/>
</dbReference>
<dbReference type="Pfam" id="PF10069">
    <property type="entry name" value="DICT"/>
    <property type="match status" value="1"/>
</dbReference>
<comment type="caution">
    <text evidence="3">The sequence shown here is derived from an EMBL/GenBank/DDBJ whole genome shotgun (WGS) entry which is preliminary data.</text>
</comment>
<dbReference type="Proteomes" id="UP000321484">
    <property type="component" value="Unassembled WGS sequence"/>
</dbReference>
<keyword evidence="4" id="KW-1185">Reference proteome</keyword>
<feature type="domain" description="EAL" evidence="2">
    <location>
        <begin position="27"/>
        <end position="274"/>
    </location>
</feature>
<dbReference type="Pfam" id="PF00563">
    <property type="entry name" value="EAL"/>
    <property type="match status" value="1"/>
</dbReference>
<accession>A0A511YXA8</accession>
<dbReference type="EMBL" id="BJYK01000004">
    <property type="protein sequence ID" value="GEN79834.1"/>
    <property type="molecule type" value="Genomic_DNA"/>
</dbReference>
<reference evidence="3 4" key="1">
    <citation type="submission" date="2019-07" db="EMBL/GenBank/DDBJ databases">
        <title>Whole genome shotgun sequence of Actinotalea fermentans NBRC 105374.</title>
        <authorList>
            <person name="Hosoyama A."/>
            <person name="Uohara A."/>
            <person name="Ohji S."/>
            <person name="Ichikawa N."/>
        </authorList>
    </citation>
    <scope>NUCLEOTIDE SEQUENCE [LARGE SCALE GENOMIC DNA]</scope>
    <source>
        <strain evidence="3 4">NBRC 105374</strain>
    </source>
</reference>
<gene>
    <name evidence="3" type="ORF">AFE02nite_15680</name>
</gene>
<dbReference type="PROSITE" id="PS50883">
    <property type="entry name" value="EAL"/>
    <property type="match status" value="1"/>
</dbReference>
<dbReference type="AlphaFoldDB" id="A0A511YXA8"/>
<organism evidence="3 4">
    <name type="scientific">Actinotalea fermentans</name>
    <dbReference type="NCBI Taxonomy" id="43671"/>
    <lineage>
        <taxon>Bacteria</taxon>
        <taxon>Bacillati</taxon>
        <taxon>Actinomycetota</taxon>
        <taxon>Actinomycetes</taxon>
        <taxon>Micrococcales</taxon>
        <taxon>Cellulomonadaceae</taxon>
        <taxon>Actinotalea</taxon>
    </lineage>
</organism>
<feature type="compositionally biased region" description="Basic and acidic residues" evidence="1">
    <location>
        <begin position="17"/>
        <end position="27"/>
    </location>
</feature>
<dbReference type="SMART" id="SM00052">
    <property type="entry name" value="EAL"/>
    <property type="match status" value="1"/>
</dbReference>
<proteinExistence type="predicted"/>
<name>A0A511YXA8_9CELL</name>
<dbReference type="InterPro" id="IPR001633">
    <property type="entry name" value="EAL_dom"/>
</dbReference>
<dbReference type="PANTHER" id="PTHR33121">
    <property type="entry name" value="CYCLIC DI-GMP PHOSPHODIESTERASE PDEF"/>
    <property type="match status" value="1"/>
</dbReference>
<evidence type="ECO:0000313" key="3">
    <source>
        <dbReference type="EMBL" id="GEN79834.1"/>
    </source>
</evidence>
<dbReference type="InterPro" id="IPR019278">
    <property type="entry name" value="DICT_dom"/>
</dbReference>
<protein>
    <recommendedName>
        <fullName evidence="2">EAL domain-containing protein</fullName>
    </recommendedName>
</protein>
<evidence type="ECO:0000259" key="2">
    <source>
        <dbReference type="PROSITE" id="PS50883"/>
    </source>
</evidence>
<sequence length="446" mass="46929">MPRAHVSAPGVVPAPARPRDDAPCADPRDAEEAAVVTLGADALRSVLQPVVDLRTGEAVAHEALLRGPAGTPFESPLALIAAAREAGRSAELDVAALRRHLTHAGSSLAGPEPLLFVNLEPTTLSVALDEVLGVLASRPDGLRLVVEFTERALATDPAAIIDAAERIRETGCAVALDDVGAEPASLAFVPLLRPEVVKLDLRLLRTVDDPATITVAHAVRAYAEEFGRDVVAEGVETAGDRTRAVVLGATLGQGWLWGRPDPAPRPADGRALRVRASLPRLGRAPRTPFELLRPDETQAGPKELLLSVSRGLELAAVQSRVPPVLLSAFQDVRNFGRPTARRYSTLARDLPLVGVLGHGMAGTPSPGVRGASIAPDDDLAREWTVVVLGAHEAIALIARIRPDGAPGGPAAESGSGVWFDFAVTHDRARVTEAALLLLERLSVRAR</sequence>
<dbReference type="GO" id="GO:0071111">
    <property type="term" value="F:cyclic-guanylate-specific phosphodiesterase activity"/>
    <property type="evidence" value="ECO:0007669"/>
    <property type="project" value="InterPro"/>
</dbReference>
<dbReference type="InterPro" id="IPR050706">
    <property type="entry name" value="Cyclic-di-GMP_PDE-like"/>
</dbReference>
<dbReference type="RefSeq" id="WP_186814501.1">
    <property type="nucleotide sequence ID" value="NZ_BJYK01000004.1"/>
</dbReference>
<feature type="region of interest" description="Disordered" evidence="1">
    <location>
        <begin position="1"/>
        <end position="27"/>
    </location>
</feature>